<keyword evidence="7" id="KW-1185">Reference proteome</keyword>
<evidence type="ECO:0000256" key="4">
    <source>
        <dbReference type="ARBA" id="ARBA00023163"/>
    </source>
</evidence>
<evidence type="ECO:0000256" key="3">
    <source>
        <dbReference type="ARBA" id="ARBA00023125"/>
    </source>
</evidence>
<evidence type="ECO:0000256" key="1">
    <source>
        <dbReference type="ARBA" id="ARBA00009437"/>
    </source>
</evidence>
<dbReference type="Gene3D" id="3.40.190.10">
    <property type="entry name" value="Periplasmic binding protein-like II"/>
    <property type="match status" value="2"/>
</dbReference>
<protein>
    <submittedName>
        <fullName evidence="6">LysR substrate-binding domain-containing protein</fullName>
    </submittedName>
</protein>
<gene>
    <name evidence="6" type="ORF">GCM10023195_12630</name>
</gene>
<keyword evidence="4" id="KW-0804">Transcription</keyword>
<name>A0ABP8TBT1_9ACTN</name>
<dbReference type="InterPro" id="IPR036390">
    <property type="entry name" value="WH_DNA-bd_sf"/>
</dbReference>
<proteinExistence type="inferred from homology"/>
<dbReference type="Pfam" id="PF00126">
    <property type="entry name" value="HTH_1"/>
    <property type="match status" value="1"/>
</dbReference>
<accession>A0ABP8TBT1</accession>
<dbReference type="CDD" id="cd08414">
    <property type="entry name" value="PBP2_LTTR_aromatics_like"/>
    <property type="match status" value="1"/>
</dbReference>
<dbReference type="Proteomes" id="UP001500212">
    <property type="component" value="Unassembled WGS sequence"/>
</dbReference>
<dbReference type="PRINTS" id="PR00039">
    <property type="entry name" value="HTHLYSR"/>
</dbReference>
<feature type="domain" description="HTH lysR-type" evidence="5">
    <location>
        <begin position="89"/>
        <end position="146"/>
    </location>
</feature>
<dbReference type="Pfam" id="PF03466">
    <property type="entry name" value="LysR_substrate"/>
    <property type="match status" value="1"/>
</dbReference>
<comment type="similarity">
    <text evidence="1">Belongs to the LysR transcriptional regulatory family.</text>
</comment>
<evidence type="ECO:0000259" key="5">
    <source>
        <dbReference type="PROSITE" id="PS50931"/>
    </source>
</evidence>
<dbReference type="EMBL" id="BAABHJ010000003">
    <property type="protein sequence ID" value="GAA4603785.1"/>
    <property type="molecule type" value="Genomic_DNA"/>
</dbReference>
<sequence>MALPIPLVPPVIRAVGADMVHSIRDNGQGAARYGTVPVPGRGFHLRAAERAGSNECFASGNTICVSPHVTAYEGYDPGMPDSPPPPVNLDLRLVQCFTVLAEHRHFGRAAAALHTTQPSLSRQIHRLEQQLGVRLLDRTPRGTELTEAGEIFLPLARTLLRSAAQAMARTRAAARPTRITIGYTTSLIVTSAVRELRHRHPDAEVRTVHLGWNEPRDALLDHRADAVVTRLPFRTGGLRVTVLHDEPRVLVVPLDHRLAGKESVTLDDIADEPLPRVSDPDWNAFWRIDPRPGGGPAPGGPLIDDVEDKAELVAAGQAVAIIPDGEHIGRLRPDLTTIPLEGVEPSQVVLATRADDRNRLVAAFRKIAEAHLRGPQ</sequence>
<dbReference type="PANTHER" id="PTHR30346">
    <property type="entry name" value="TRANSCRIPTIONAL DUAL REGULATOR HCAR-RELATED"/>
    <property type="match status" value="1"/>
</dbReference>
<dbReference type="Gene3D" id="1.10.10.10">
    <property type="entry name" value="Winged helix-like DNA-binding domain superfamily/Winged helix DNA-binding domain"/>
    <property type="match status" value="1"/>
</dbReference>
<dbReference type="SUPFAM" id="SSF53850">
    <property type="entry name" value="Periplasmic binding protein-like II"/>
    <property type="match status" value="1"/>
</dbReference>
<keyword evidence="2" id="KW-0805">Transcription regulation</keyword>
<dbReference type="PROSITE" id="PS50931">
    <property type="entry name" value="HTH_LYSR"/>
    <property type="match status" value="1"/>
</dbReference>
<dbReference type="InterPro" id="IPR005119">
    <property type="entry name" value="LysR_subst-bd"/>
</dbReference>
<comment type="caution">
    <text evidence="6">The sequence shown here is derived from an EMBL/GenBank/DDBJ whole genome shotgun (WGS) entry which is preliminary data.</text>
</comment>
<evidence type="ECO:0000313" key="6">
    <source>
        <dbReference type="EMBL" id="GAA4603785.1"/>
    </source>
</evidence>
<dbReference type="InterPro" id="IPR036388">
    <property type="entry name" value="WH-like_DNA-bd_sf"/>
</dbReference>
<keyword evidence="3" id="KW-0238">DNA-binding</keyword>
<dbReference type="PANTHER" id="PTHR30346:SF0">
    <property type="entry name" value="HCA OPERON TRANSCRIPTIONAL ACTIVATOR HCAR"/>
    <property type="match status" value="1"/>
</dbReference>
<evidence type="ECO:0000313" key="7">
    <source>
        <dbReference type="Proteomes" id="UP001500212"/>
    </source>
</evidence>
<dbReference type="SUPFAM" id="SSF46785">
    <property type="entry name" value="Winged helix' DNA-binding domain"/>
    <property type="match status" value="1"/>
</dbReference>
<reference evidence="7" key="1">
    <citation type="journal article" date="2019" name="Int. J. Syst. Evol. Microbiol.">
        <title>The Global Catalogue of Microorganisms (GCM) 10K type strain sequencing project: providing services to taxonomists for standard genome sequencing and annotation.</title>
        <authorList>
            <consortium name="The Broad Institute Genomics Platform"/>
            <consortium name="The Broad Institute Genome Sequencing Center for Infectious Disease"/>
            <person name="Wu L."/>
            <person name="Ma J."/>
        </authorList>
    </citation>
    <scope>NUCLEOTIDE SEQUENCE [LARGE SCALE GENOMIC DNA]</scope>
    <source>
        <strain evidence="7">JCM 17938</strain>
    </source>
</reference>
<dbReference type="InterPro" id="IPR000847">
    <property type="entry name" value="LysR_HTH_N"/>
</dbReference>
<organism evidence="6 7">
    <name type="scientific">Actinoallomurus liliacearum</name>
    <dbReference type="NCBI Taxonomy" id="1080073"/>
    <lineage>
        <taxon>Bacteria</taxon>
        <taxon>Bacillati</taxon>
        <taxon>Actinomycetota</taxon>
        <taxon>Actinomycetes</taxon>
        <taxon>Streptosporangiales</taxon>
        <taxon>Thermomonosporaceae</taxon>
        <taxon>Actinoallomurus</taxon>
    </lineage>
</organism>
<evidence type="ECO:0000256" key="2">
    <source>
        <dbReference type="ARBA" id="ARBA00023015"/>
    </source>
</evidence>